<feature type="transmembrane region" description="Helical" evidence="1">
    <location>
        <begin position="6"/>
        <end position="28"/>
    </location>
</feature>
<sequence>MGSVTVRYFCYGCLFTSATWTVLLFVYFNFSEVTQPLRNVPIKGSGPHGPFPKKFYPRFTRGPSRVLESQFKVNKIDDMRDNNHIEDSEKDNVKFSSELVELVFHDQTLGNAVTRESFCEKRLKIWYRKEKAKGDFIVLGKGKISDRIWEQGC</sequence>
<protein>
    <submittedName>
        <fullName evidence="2">Polypeptide N-acetylgalactosaminyltransferase 11</fullName>
    </submittedName>
</protein>
<gene>
    <name evidence="2" type="primary">GALNT11</name>
</gene>
<keyword evidence="3" id="KW-1185">Reference proteome</keyword>
<keyword evidence="1" id="KW-0812">Transmembrane</keyword>
<name>A0A9L0QZI9_HORSE</name>
<keyword evidence="1" id="KW-0472">Membrane</keyword>
<proteinExistence type="predicted"/>
<keyword evidence="1" id="KW-1133">Transmembrane helix</keyword>
<evidence type="ECO:0000256" key="1">
    <source>
        <dbReference type="SAM" id="Phobius"/>
    </source>
</evidence>
<reference evidence="2" key="3">
    <citation type="submission" date="2025-09" db="UniProtKB">
        <authorList>
            <consortium name="Ensembl"/>
        </authorList>
    </citation>
    <scope>IDENTIFICATION</scope>
    <source>
        <strain evidence="2">Thoroughbred</strain>
    </source>
</reference>
<organism evidence="2 3">
    <name type="scientific">Equus caballus</name>
    <name type="common">Horse</name>
    <dbReference type="NCBI Taxonomy" id="9796"/>
    <lineage>
        <taxon>Eukaryota</taxon>
        <taxon>Metazoa</taxon>
        <taxon>Chordata</taxon>
        <taxon>Craniata</taxon>
        <taxon>Vertebrata</taxon>
        <taxon>Euteleostomi</taxon>
        <taxon>Mammalia</taxon>
        <taxon>Eutheria</taxon>
        <taxon>Laurasiatheria</taxon>
        <taxon>Perissodactyla</taxon>
        <taxon>Equidae</taxon>
        <taxon>Equus</taxon>
    </lineage>
</organism>
<dbReference type="Proteomes" id="UP000002281">
    <property type="component" value="Chromosome 4"/>
</dbReference>
<dbReference type="AlphaFoldDB" id="A0A9L0QZI9"/>
<evidence type="ECO:0000313" key="2">
    <source>
        <dbReference type="Ensembl" id="ENSECAP00000055451.1"/>
    </source>
</evidence>
<reference evidence="2 3" key="1">
    <citation type="journal article" date="2009" name="Science">
        <title>Genome sequence, comparative analysis, and population genetics of the domestic horse.</title>
        <authorList>
            <consortium name="Broad Institute Genome Sequencing Platform"/>
            <consortium name="Broad Institute Whole Genome Assembly Team"/>
            <person name="Wade C.M."/>
            <person name="Giulotto E."/>
            <person name="Sigurdsson S."/>
            <person name="Zoli M."/>
            <person name="Gnerre S."/>
            <person name="Imsland F."/>
            <person name="Lear T.L."/>
            <person name="Adelson D.L."/>
            <person name="Bailey E."/>
            <person name="Bellone R.R."/>
            <person name="Bloecker H."/>
            <person name="Distl O."/>
            <person name="Edgar R.C."/>
            <person name="Garber M."/>
            <person name="Leeb T."/>
            <person name="Mauceli E."/>
            <person name="MacLeod J.N."/>
            <person name="Penedo M.C.T."/>
            <person name="Raison J.M."/>
            <person name="Sharpe T."/>
            <person name="Vogel J."/>
            <person name="Andersson L."/>
            <person name="Antczak D.F."/>
            <person name="Biagi T."/>
            <person name="Binns M.M."/>
            <person name="Chowdhary B.P."/>
            <person name="Coleman S.J."/>
            <person name="Della Valle G."/>
            <person name="Fryc S."/>
            <person name="Guerin G."/>
            <person name="Hasegawa T."/>
            <person name="Hill E.W."/>
            <person name="Jurka J."/>
            <person name="Kiialainen A."/>
            <person name="Lindgren G."/>
            <person name="Liu J."/>
            <person name="Magnani E."/>
            <person name="Mickelson J.R."/>
            <person name="Murray J."/>
            <person name="Nergadze S.G."/>
            <person name="Onofrio R."/>
            <person name="Pedroni S."/>
            <person name="Piras M.F."/>
            <person name="Raudsepp T."/>
            <person name="Rocchi M."/>
            <person name="Roeed K.H."/>
            <person name="Ryder O.A."/>
            <person name="Searle S."/>
            <person name="Skow L."/>
            <person name="Swinburne J.E."/>
            <person name="Syvaenen A.C."/>
            <person name="Tozaki T."/>
            <person name="Valberg S.J."/>
            <person name="Vaudin M."/>
            <person name="White J.R."/>
            <person name="Zody M.C."/>
            <person name="Lander E.S."/>
            <person name="Lindblad-Toh K."/>
        </authorList>
    </citation>
    <scope>NUCLEOTIDE SEQUENCE [LARGE SCALE GENOMIC DNA]</scope>
    <source>
        <strain evidence="2 3">Thoroughbred</strain>
    </source>
</reference>
<evidence type="ECO:0000313" key="3">
    <source>
        <dbReference type="Proteomes" id="UP000002281"/>
    </source>
</evidence>
<dbReference type="GeneTree" id="ENSGT00940000158227"/>
<dbReference type="Ensembl" id="ENSECAT00000108077.1">
    <property type="protein sequence ID" value="ENSECAP00000055451.1"/>
    <property type="gene ID" value="ENSECAG00000020636.3"/>
</dbReference>
<accession>A0A9L0QZI9</accession>
<reference evidence="2" key="2">
    <citation type="submission" date="2025-08" db="UniProtKB">
        <authorList>
            <consortium name="Ensembl"/>
        </authorList>
    </citation>
    <scope>IDENTIFICATION</scope>
    <source>
        <strain evidence="2">Thoroughbred</strain>
    </source>
</reference>